<dbReference type="AlphaFoldDB" id="Q95JY9"/>
<name>Q95JY9_MACFA</name>
<dbReference type="PANTHER" id="PTHR33487:SF1">
    <property type="entry name" value="CILIA- AND FLAGELLA-ASSOCIATED PROTEIN 54"/>
    <property type="match status" value="1"/>
</dbReference>
<evidence type="ECO:0000313" key="1">
    <source>
        <dbReference type="EMBL" id="BAB62983.1"/>
    </source>
</evidence>
<dbReference type="PANTHER" id="PTHR33487">
    <property type="entry name" value="CILIA- AND FLAGELLA-ASSOCIATED PROTEIN 54"/>
    <property type="match status" value="1"/>
</dbReference>
<organism evidence="1">
    <name type="scientific">Macaca fascicularis</name>
    <name type="common">Crab-eating macaque</name>
    <name type="synonym">Cynomolgus monkey</name>
    <dbReference type="NCBI Taxonomy" id="9541"/>
    <lineage>
        <taxon>Eukaryota</taxon>
        <taxon>Metazoa</taxon>
        <taxon>Chordata</taxon>
        <taxon>Craniata</taxon>
        <taxon>Vertebrata</taxon>
        <taxon>Euteleostomi</taxon>
        <taxon>Mammalia</taxon>
        <taxon>Eutheria</taxon>
        <taxon>Euarchontoglires</taxon>
        <taxon>Primates</taxon>
        <taxon>Haplorrhini</taxon>
        <taxon>Catarrhini</taxon>
        <taxon>Cercopithecidae</taxon>
        <taxon>Cercopithecinae</taxon>
        <taxon>Macaca</taxon>
    </lineage>
</organism>
<dbReference type="EMBL" id="AB070038">
    <property type="protein sequence ID" value="BAB62983.1"/>
    <property type="molecule type" value="mRNA"/>
</dbReference>
<protein>
    <submittedName>
        <fullName evidence="1">Uncharacterized protein</fullName>
    </submittedName>
</protein>
<sequence>MLDFPKTSLLELMIERKNVISVDAAVKFIKLAFTYEEWSLFESSAAHIIYFLQRQDDPESKKAEKDLTLLIAMEPLINVKRNKGLIFPLENYKEGQSVQIYLKKIAVHDTCLKNCGYSEDIFHLAATLYFCVCTAPQDVQPDKEIVVDTIMFLWQKCKLGIQRLNISRNDYVKFTQKISTNKVFLLHFLSHVFCYC</sequence>
<proteinExistence type="evidence at transcript level"/>
<dbReference type="InterPro" id="IPR027912">
    <property type="entry name" value="CFAP54"/>
</dbReference>
<dbReference type="GO" id="GO:0060271">
    <property type="term" value="P:cilium assembly"/>
    <property type="evidence" value="ECO:0007669"/>
    <property type="project" value="TreeGrafter"/>
</dbReference>
<reference evidence="1" key="1">
    <citation type="journal article" date="2002" name="BMC Genomics">
        <title>Cynomolgus monkey testicular cDNAs for discovery of novel human genes in the human genome sequence.</title>
        <authorList>
            <person name="Osada N."/>
            <person name="Hida M."/>
            <person name="Kusuda J."/>
            <person name="Tanuma R."/>
            <person name="Hirata M."/>
            <person name="Suto Y."/>
            <person name="Hirai M."/>
            <person name="Terao K."/>
            <person name="Sugano S."/>
            <person name="Hashimoto K."/>
        </authorList>
    </citation>
    <scope>NUCLEOTIDE SEQUENCE</scope>
    <source>
        <tissue evidence="1">Testis</tissue>
    </source>
</reference>
<dbReference type="Pfam" id="PF14858">
    <property type="entry name" value="CFAP54_N"/>
    <property type="match status" value="1"/>
</dbReference>
<accession>Q95JY9</accession>